<sequence length="361" mass="42887">MASRENEPQSGKTFEKYFISYQQILYSFLEKLWSKLHPTAGKCLATVLVLFSGIALQGNWLLILSSFVRRFYEYPKEESQETFFKLISQLQSRFQGLPYYILTSVIQSAIYYFGLCGFLQWYFYVRQRDRPEDWKCQPKKFLSWEDEKHEILLGTACMFTGSVISAFLSCWTVNGGYTALYYNIYDYGIPYFLLSIPLTYLVIEALFYYYHRTFHLPAIYKTYHKVHHRYKQPTAFSSTAMHPLEFFILQTVIFIPMFTIPIHYAAFIGVVFYENYYSIIGHSGVKIKSLWPWQPDSMFHDNHHEFFHVNFGLNSKLFDYLHGTLRKEDRIYSENIFSGYGKEWSEATAEEKQEFLLNHKD</sequence>
<comment type="subcellular location">
    <subcellularLocation>
        <location evidence="1">Membrane</location>
    </subcellularLocation>
</comment>
<dbReference type="Pfam" id="PF04116">
    <property type="entry name" value="FA_hydroxylase"/>
    <property type="match status" value="1"/>
</dbReference>
<keyword evidence="2 5" id="KW-0812">Transmembrane</keyword>
<dbReference type="OrthoDB" id="408954at2759"/>
<proteinExistence type="predicted"/>
<gene>
    <name evidence="7" type="ORF">X975_22574</name>
</gene>
<dbReference type="GO" id="GO:0008610">
    <property type="term" value="P:lipid biosynthetic process"/>
    <property type="evidence" value="ECO:0007669"/>
    <property type="project" value="InterPro"/>
</dbReference>
<evidence type="ECO:0000256" key="4">
    <source>
        <dbReference type="ARBA" id="ARBA00023136"/>
    </source>
</evidence>
<organism evidence="7 8">
    <name type="scientific">Stegodyphus mimosarum</name>
    <name type="common">African social velvet spider</name>
    <dbReference type="NCBI Taxonomy" id="407821"/>
    <lineage>
        <taxon>Eukaryota</taxon>
        <taxon>Metazoa</taxon>
        <taxon>Ecdysozoa</taxon>
        <taxon>Arthropoda</taxon>
        <taxon>Chelicerata</taxon>
        <taxon>Arachnida</taxon>
        <taxon>Araneae</taxon>
        <taxon>Araneomorphae</taxon>
        <taxon>Entelegynae</taxon>
        <taxon>Eresoidea</taxon>
        <taxon>Eresidae</taxon>
        <taxon>Stegodyphus</taxon>
    </lineage>
</organism>
<evidence type="ECO:0000256" key="2">
    <source>
        <dbReference type="ARBA" id="ARBA00022692"/>
    </source>
</evidence>
<keyword evidence="4 5" id="KW-0472">Membrane</keyword>
<dbReference type="Proteomes" id="UP000054359">
    <property type="component" value="Unassembled WGS sequence"/>
</dbReference>
<dbReference type="InterPro" id="IPR006694">
    <property type="entry name" value="Fatty_acid_hydroxylase"/>
</dbReference>
<dbReference type="OMA" id="HHPWINT"/>
<feature type="domain" description="Fatty acid hydroxylase" evidence="6">
    <location>
        <begin position="198"/>
        <end position="324"/>
    </location>
</feature>
<evidence type="ECO:0000313" key="8">
    <source>
        <dbReference type="Proteomes" id="UP000054359"/>
    </source>
</evidence>
<dbReference type="PANTHER" id="PTHR11863">
    <property type="entry name" value="STEROL DESATURASE"/>
    <property type="match status" value="1"/>
</dbReference>
<evidence type="ECO:0000256" key="5">
    <source>
        <dbReference type="SAM" id="Phobius"/>
    </source>
</evidence>
<dbReference type="EMBL" id="KK118087">
    <property type="protein sequence ID" value="KFM72211.1"/>
    <property type="molecule type" value="Genomic_DNA"/>
</dbReference>
<dbReference type="GO" id="GO:0016020">
    <property type="term" value="C:membrane"/>
    <property type="evidence" value="ECO:0007669"/>
    <property type="project" value="UniProtKB-SubCell"/>
</dbReference>
<keyword evidence="3 5" id="KW-1133">Transmembrane helix</keyword>
<feature type="transmembrane region" description="Helical" evidence="5">
    <location>
        <begin position="44"/>
        <end position="68"/>
    </location>
</feature>
<feature type="transmembrane region" description="Helical" evidence="5">
    <location>
        <begin position="99"/>
        <end position="124"/>
    </location>
</feature>
<evidence type="ECO:0000256" key="3">
    <source>
        <dbReference type="ARBA" id="ARBA00022989"/>
    </source>
</evidence>
<dbReference type="STRING" id="407821.A0A087U4C2"/>
<feature type="non-terminal residue" evidence="7">
    <location>
        <position position="361"/>
    </location>
</feature>
<evidence type="ECO:0000256" key="1">
    <source>
        <dbReference type="ARBA" id="ARBA00004370"/>
    </source>
</evidence>
<feature type="transmembrane region" description="Helical" evidence="5">
    <location>
        <begin position="247"/>
        <end position="273"/>
    </location>
</feature>
<feature type="transmembrane region" description="Helical" evidence="5">
    <location>
        <begin position="189"/>
        <end position="210"/>
    </location>
</feature>
<dbReference type="GO" id="GO:0016491">
    <property type="term" value="F:oxidoreductase activity"/>
    <property type="evidence" value="ECO:0007669"/>
    <property type="project" value="InterPro"/>
</dbReference>
<protein>
    <submittedName>
        <fullName evidence="7">Putative C-5 sterol desaturase 1</fullName>
    </submittedName>
</protein>
<dbReference type="AlphaFoldDB" id="A0A087U4C2"/>
<reference evidence="7 8" key="1">
    <citation type="submission" date="2013-11" db="EMBL/GenBank/DDBJ databases">
        <title>Genome sequencing of Stegodyphus mimosarum.</title>
        <authorList>
            <person name="Bechsgaard J."/>
        </authorList>
    </citation>
    <scope>NUCLEOTIDE SEQUENCE [LARGE SCALE GENOMIC DNA]</scope>
</reference>
<accession>A0A087U4C2</accession>
<evidence type="ECO:0000313" key="7">
    <source>
        <dbReference type="EMBL" id="KFM72211.1"/>
    </source>
</evidence>
<keyword evidence="8" id="KW-1185">Reference proteome</keyword>
<name>A0A087U4C2_STEMI</name>
<feature type="transmembrane region" description="Helical" evidence="5">
    <location>
        <begin position="151"/>
        <end position="177"/>
    </location>
</feature>
<dbReference type="GO" id="GO:0005506">
    <property type="term" value="F:iron ion binding"/>
    <property type="evidence" value="ECO:0007669"/>
    <property type="project" value="InterPro"/>
</dbReference>
<dbReference type="InterPro" id="IPR050307">
    <property type="entry name" value="Sterol_Desaturase_Related"/>
</dbReference>
<evidence type="ECO:0000259" key="6">
    <source>
        <dbReference type="Pfam" id="PF04116"/>
    </source>
</evidence>